<evidence type="ECO:0000313" key="3">
    <source>
        <dbReference type="Proteomes" id="UP000324897"/>
    </source>
</evidence>
<gene>
    <name evidence="2" type="ORF">EJB05_23137</name>
</gene>
<dbReference type="InterPro" id="IPR036047">
    <property type="entry name" value="F-box-like_dom_sf"/>
</dbReference>
<dbReference type="Proteomes" id="UP000324897">
    <property type="component" value="Chromosome 1"/>
</dbReference>
<evidence type="ECO:0000313" key="2">
    <source>
        <dbReference type="EMBL" id="TVU31453.1"/>
    </source>
</evidence>
<sequence>MAESSGDARMALAGVPGAACRINELPNDVLLRALCHLNALQVVQTSVLSRRWRDLWRSVPRIKATFDEFEGMSDTEEERDVLFKVFVNHFLMLRNPVALDKFRLEYHIADDSADVYADSEDANLWIRHALQCDARSVKVYGGMNDLRLESMVFASSCFLTRLLLSVVFIRRGFFRGLQGLTVLEHLTLSSCTIYDPEISSQTLKVLTIDGFCVCTYEGHASISIPSLICLEYSAQGRVPLLNNMESLETASVSVGTDDTQLDIHQFLRSLSGVTDLEFYYNGTALMLEQDLQWCPKFNNLMTLTLGGRFLRAHFNALTVFLQNSPNLVVLTLEPKQRYQNTEENFLGELEERSFNAEHLQTVCLDGSKNDPMSS</sequence>
<accession>A0A5J9V688</accession>
<dbReference type="InterPro" id="IPR001810">
    <property type="entry name" value="F-box_dom"/>
</dbReference>
<proteinExistence type="predicted"/>
<dbReference type="PROSITE" id="PS50181">
    <property type="entry name" value="FBOX"/>
    <property type="match status" value="1"/>
</dbReference>
<dbReference type="SUPFAM" id="SSF52047">
    <property type="entry name" value="RNI-like"/>
    <property type="match status" value="1"/>
</dbReference>
<dbReference type="OrthoDB" id="582804at2759"/>
<dbReference type="InterPro" id="IPR032675">
    <property type="entry name" value="LRR_dom_sf"/>
</dbReference>
<dbReference type="AlphaFoldDB" id="A0A5J9V688"/>
<dbReference type="SUPFAM" id="SSF81383">
    <property type="entry name" value="F-box domain"/>
    <property type="match status" value="1"/>
</dbReference>
<comment type="caution">
    <text evidence="2">The sequence shown here is derived from an EMBL/GenBank/DDBJ whole genome shotgun (WGS) entry which is preliminary data.</text>
</comment>
<feature type="domain" description="F-box" evidence="1">
    <location>
        <begin position="19"/>
        <end position="69"/>
    </location>
</feature>
<dbReference type="InterPro" id="IPR053197">
    <property type="entry name" value="F-box_SCFL_complex_component"/>
</dbReference>
<protein>
    <recommendedName>
        <fullName evidence="1">F-box domain-containing protein</fullName>
    </recommendedName>
</protein>
<organism evidence="2 3">
    <name type="scientific">Eragrostis curvula</name>
    <name type="common">weeping love grass</name>
    <dbReference type="NCBI Taxonomy" id="38414"/>
    <lineage>
        <taxon>Eukaryota</taxon>
        <taxon>Viridiplantae</taxon>
        <taxon>Streptophyta</taxon>
        <taxon>Embryophyta</taxon>
        <taxon>Tracheophyta</taxon>
        <taxon>Spermatophyta</taxon>
        <taxon>Magnoliopsida</taxon>
        <taxon>Liliopsida</taxon>
        <taxon>Poales</taxon>
        <taxon>Poaceae</taxon>
        <taxon>PACMAD clade</taxon>
        <taxon>Chloridoideae</taxon>
        <taxon>Eragrostideae</taxon>
        <taxon>Eragrostidinae</taxon>
        <taxon>Eragrostis</taxon>
    </lineage>
</organism>
<reference evidence="2 3" key="1">
    <citation type="journal article" date="2019" name="Sci. Rep.">
        <title>A high-quality genome of Eragrostis curvula grass provides insights into Poaceae evolution and supports new strategies to enhance forage quality.</title>
        <authorList>
            <person name="Carballo J."/>
            <person name="Santos B.A.C.M."/>
            <person name="Zappacosta D."/>
            <person name="Garbus I."/>
            <person name="Selva J.P."/>
            <person name="Gallo C.A."/>
            <person name="Diaz A."/>
            <person name="Albertini E."/>
            <person name="Caccamo M."/>
            <person name="Echenique V."/>
        </authorList>
    </citation>
    <scope>NUCLEOTIDE SEQUENCE [LARGE SCALE GENOMIC DNA]</scope>
    <source>
        <strain evidence="3">cv. Victoria</strain>
        <tissue evidence="2">Leaf</tissue>
    </source>
</reference>
<dbReference type="Pfam" id="PF00646">
    <property type="entry name" value="F-box"/>
    <property type="match status" value="1"/>
</dbReference>
<dbReference type="PANTHER" id="PTHR34223">
    <property type="entry name" value="OS11G0201299 PROTEIN"/>
    <property type="match status" value="1"/>
</dbReference>
<name>A0A5J9V688_9POAL</name>
<evidence type="ECO:0000259" key="1">
    <source>
        <dbReference type="PROSITE" id="PS50181"/>
    </source>
</evidence>
<dbReference type="Gene3D" id="3.80.10.10">
    <property type="entry name" value="Ribonuclease Inhibitor"/>
    <property type="match status" value="1"/>
</dbReference>
<dbReference type="Gene3D" id="1.20.1280.50">
    <property type="match status" value="1"/>
</dbReference>
<dbReference type="EMBL" id="RWGY01000011">
    <property type="protein sequence ID" value="TVU31453.1"/>
    <property type="molecule type" value="Genomic_DNA"/>
</dbReference>
<keyword evidence="3" id="KW-1185">Reference proteome</keyword>
<dbReference type="PANTHER" id="PTHR34223:SF26">
    <property type="entry name" value="OS02G0188900 PROTEIN"/>
    <property type="match status" value="1"/>
</dbReference>
<dbReference type="Gramene" id="TVU31453">
    <property type="protein sequence ID" value="TVU31453"/>
    <property type="gene ID" value="EJB05_23137"/>
</dbReference>